<evidence type="ECO:0000313" key="6">
    <source>
        <dbReference type="EMBL" id="MBL3679019.1"/>
    </source>
</evidence>
<dbReference type="PANTHER" id="PTHR43004">
    <property type="entry name" value="TRK SYSTEM POTASSIUM UPTAKE PROTEIN"/>
    <property type="match status" value="1"/>
</dbReference>
<keyword evidence="3" id="KW-0274">FAD</keyword>
<name>A0ABS1SHR6_9MICO</name>
<feature type="region of interest" description="Disordered" evidence="4">
    <location>
        <begin position="94"/>
        <end position="117"/>
    </location>
</feature>
<dbReference type="InterPro" id="IPR002938">
    <property type="entry name" value="FAD-bd"/>
</dbReference>
<evidence type="ECO:0000256" key="2">
    <source>
        <dbReference type="ARBA" id="ARBA00022630"/>
    </source>
</evidence>
<dbReference type="PANTHER" id="PTHR43004:SF19">
    <property type="entry name" value="BINDING MONOOXYGENASE, PUTATIVE (JCVI)-RELATED"/>
    <property type="match status" value="1"/>
</dbReference>
<dbReference type="PRINTS" id="PR00420">
    <property type="entry name" value="RNGMNOXGNASE"/>
</dbReference>
<dbReference type="Gene3D" id="3.40.30.120">
    <property type="match status" value="1"/>
</dbReference>
<sequence length="525" mass="54525">MTESMSGRDAAPAGGTAGLDVVIVGAGPIGLTLALLLRAHGRSVVVLERHPGLSTHPKARGISARSMETFRGLGLEPQVRAAGLPPEHVRFSRGDSLADPASTVSAVPDTQHSAHTPSPGVLCAQDALERVLFDAARAAGIEIRFDARVTGVTQEQDGVAVAVAHASGSATELSGTSVRARYVVGCDGAGSTVRRAAGIPLQGERDLARFLSIRFRAELGETVRGREAASYFLTGGRGGFLAIDNDTRWVYQYPLPEGDDGTALRTDPAALTALVRAAAGLPELAVQVQDTMVWRMDARIADRYRAGRILLAGDAAHQTPPTGGHGMNVGIGDAETLAWQLAAVLRGEADDALLDQYTAERRPVGAEVIAISSGNYGARYGIDDELLLGTHLGATPPLRGDPYAPSGAVGRRLPHVALADDPAAESTLDLVQRRWLVLIERPDPAWDAAAVALGPAAVPVVAVTSGARREAVPGSFASRASLAPGEGLLVRPDGHIAARLAGPADLAQARAQGPAPLRTRARACP</sequence>
<dbReference type="Pfam" id="PF21274">
    <property type="entry name" value="Rng_hyd_C"/>
    <property type="match status" value="1"/>
</dbReference>
<evidence type="ECO:0000313" key="7">
    <source>
        <dbReference type="Proteomes" id="UP001645859"/>
    </source>
</evidence>
<dbReference type="EMBL" id="QYAC01000003">
    <property type="protein sequence ID" value="MBL3679019.1"/>
    <property type="molecule type" value="Genomic_DNA"/>
</dbReference>
<proteinExistence type="predicted"/>
<evidence type="ECO:0000256" key="3">
    <source>
        <dbReference type="ARBA" id="ARBA00022827"/>
    </source>
</evidence>
<feature type="compositionally biased region" description="Polar residues" evidence="4">
    <location>
        <begin position="102"/>
        <end position="116"/>
    </location>
</feature>
<comment type="cofactor">
    <cofactor evidence="1">
        <name>FAD</name>
        <dbReference type="ChEBI" id="CHEBI:57692"/>
    </cofactor>
</comment>
<protein>
    <submittedName>
        <fullName evidence="6">FAD-dependent oxidoreductase</fullName>
    </submittedName>
</protein>
<accession>A0ABS1SHR6</accession>
<dbReference type="RefSeq" id="WP_202344289.1">
    <property type="nucleotide sequence ID" value="NZ_BAAAPI010000013.1"/>
</dbReference>
<keyword evidence="2" id="KW-0285">Flavoprotein</keyword>
<organism evidence="6 7">
    <name type="scientific">Leucobacter chromiireducens subsp. solipictus</name>
    <dbReference type="NCBI Taxonomy" id="398235"/>
    <lineage>
        <taxon>Bacteria</taxon>
        <taxon>Bacillati</taxon>
        <taxon>Actinomycetota</taxon>
        <taxon>Actinomycetes</taxon>
        <taxon>Micrococcales</taxon>
        <taxon>Microbacteriaceae</taxon>
        <taxon>Leucobacter</taxon>
    </lineage>
</organism>
<dbReference type="Gene3D" id="3.50.50.60">
    <property type="entry name" value="FAD/NAD(P)-binding domain"/>
    <property type="match status" value="1"/>
</dbReference>
<gene>
    <name evidence="6" type="ORF">D3230_06875</name>
</gene>
<dbReference type="SUPFAM" id="SSF51905">
    <property type="entry name" value="FAD/NAD(P)-binding domain"/>
    <property type="match status" value="1"/>
</dbReference>
<evidence type="ECO:0000256" key="1">
    <source>
        <dbReference type="ARBA" id="ARBA00001974"/>
    </source>
</evidence>
<dbReference type="Proteomes" id="UP001645859">
    <property type="component" value="Unassembled WGS sequence"/>
</dbReference>
<dbReference type="Pfam" id="PF01494">
    <property type="entry name" value="FAD_binding_3"/>
    <property type="match status" value="1"/>
</dbReference>
<evidence type="ECO:0000256" key="4">
    <source>
        <dbReference type="SAM" id="MobiDB-lite"/>
    </source>
</evidence>
<keyword evidence="7" id="KW-1185">Reference proteome</keyword>
<evidence type="ECO:0000259" key="5">
    <source>
        <dbReference type="Pfam" id="PF01494"/>
    </source>
</evidence>
<reference evidence="6 7" key="1">
    <citation type="submission" date="2018-09" db="EMBL/GenBank/DDBJ databases">
        <title>Comparative genomics of Leucobacter spp.</title>
        <authorList>
            <person name="Reis A.C."/>
            <person name="Kolvenbach B.A."/>
            <person name="Corvini P.F.X."/>
            <person name="Nunes O.C."/>
        </authorList>
    </citation>
    <scope>NUCLEOTIDE SEQUENCE [LARGE SCALE GENOMIC DNA]</scope>
    <source>
        <strain evidence="6 7">TAN 31504</strain>
    </source>
</reference>
<feature type="domain" description="FAD-binding" evidence="5">
    <location>
        <begin position="20"/>
        <end position="370"/>
    </location>
</feature>
<dbReference type="InterPro" id="IPR050641">
    <property type="entry name" value="RIFMO-like"/>
</dbReference>
<dbReference type="InterPro" id="IPR036188">
    <property type="entry name" value="FAD/NAD-bd_sf"/>
</dbReference>
<dbReference type="Gene3D" id="3.30.9.10">
    <property type="entry name" value="D-Amino Acid Oxidase, subunit A, domain 2"/>
    <property type="match status" value="1"/>
</dbReference>
<comment type="caution">
    <text evidence="6">The sequence shown here is derived from an EMBL/GenBank/DDBJ whole genome shotgun (WGS) entry which is preliminary data.</text>
</comment>